<dbReference type="Proteomes" id="UP001243286">
    <property type="component" value="Unassembled WGS sequence"/>
</dbReference>
<proteinExistence type="predicted"/>
<comment type="caution">
    <text evidence="3">The sequence shown here is derived from an EMBL/GenBank/DDBJ whole genome shotgun (WGS) entry which is preliminary data.</text>
</comment>
<dbReference type="EMBL" id="JASBQV010000031">
    <property type="protein sequence ID" value="MDI3236188.1"/>
    <property type="molecule type" value="Genomic_DNA"/>
</dbReference>
<keyword evidence="2" id="KW-0812">Transmembrane</keyword>
<feature type="region of interest" description="Disordered" evidence="1">
    <location>
        <begin position="217"/>
        <end position="256"/>
    </location>
</feature>
<evidence type="ECO:0000256" key="2">
    <source>
        <dbReference type="SAM" id="Phobius"/>
    </source>
</evidence>
<sequence>MSQFTYTLNKYFNVEISGQEAIILVPTDRLRSENVIDISRGIKRVAYEHPLENNLLIPSDIEIKGSYARFSYDVSHYFAMDRLREYSDFKDKIDFYYSILNLALQQQEGNIDIIWERINFLVDEVEQNVKVMMYGTNHINNYVKDQMDLVHTVKSLIISTLTDLSEVERLPQRKNFIFSNDEVSIDFVEQLYPLTDLSEIKMLIDSFSLDFENENDNELVNESNPTTKKKTMFSLKEKQTKKDVPEKKSNTKRTKQINKIDRNATKTNKKKMKKADRNLMIAGIVMVICVLISLLTPDSSTSTNAKKSTPDKQYEVVETSSYFKASNSKAVQNAIVRAYRLAYNQNYQDAYKTIQPIDKRDLSSADLQLVIDVYFTQKKISILLDEAPVKEVANEIILFLIKKDKIEALPELTRNMKTENVYIDFEKAYVEGNYEKVISLMDKVEINGRKENQIVESYLELNRVDEANKFAQKVGNPDLFQKIEGYQ</sequence>
<keyword evidence="2" id="KW-0472">Membrane</keyword>
<dbReference type="RefSeq" id="WP_282357181.1">
    <property type="nucleotide sequence ID" value="NZ_JASBQV010000031.1"/>
</dbReference>
<keyword evidence="4" id="KW-1185">Reference proteome</keyword>
<name>A0ABT6R5T2_9BACL</name>
<gene>
    <name evidence="3" type="ORF">QK289_14330</name>
</gene>
<keyword evidence="2" id="KW-1133">Transmembrane helix</keyword>
<feature type="compositionally biased region" description="Basic and acidic residues" evidence="1">
    <location>
        <begin position="235"/>
        <end position="249"/>
    </location>
</feature>
<evidence type="ECO:0000256" key="1">
    <source>
        <dbReference type="SAM" id="MobiDB-lite"/>
    </source>
</evidence>
<evidence type="ECO:0000313" key="3">
    <source>
        <dbReference type="EMBL" id="MDI3236188.1"/>
    </source>
</evidence>
<feature type="transmembrane region" description="Helical" evidence="2">
    <location>
        <begin position="279"/>
        <end position="296"/>
    </location>
</feature>
<organism evidence="3 4">
    <name type="scientific">Exiguobacterium antarcticum</name>
    <dbReference type="NCBI Taxonomy" id="132920"/>
    <lineage>
        <taxon>Bacteria</taxon>
        <taxon>Bacillati</taxon>
        <taxon>Bacillota</taxon>
        <taxon>Bacilli</taxon>
        <taxon>Bacillales</taxon>
        <taxon>Bacillales Family XII. Incertae Sedis</taxon>
        <taxon>Exiguobacterium</taxon>
    </lineage>
</organism>
<accession>A0ABT6R5T2</accession>
<reference evidence="3 4" key="1">
    <citation type="submission" date="2023-04" db="EMBL/GenBank/DDBJ databases">
        <title>Antarctic isolates genomes.</title>
        <authorList>
            <person name="Dimov S.G."/>
        </authorList>
    </citation>
    <scope>NUCLEOTIDE SEQUENCE [LARGE SCALE GENOMIC DNA]</scope>
    <source>
        <strain evidence="3 4">AL19</strain>
    </source>
</reference>
<evidence type="ECO:0000313" key="4">
    <source>
        <dbReference type="Proteomes" id="UP001243286"/>
    </source>
</evidence>
<protein>
    <submittedName>
        <fullName evidence="3">Uncharacterized protein</fullName>
    </submittedName>
</protein>